<dbReference type="Proteomes" id="UP000514411">
    <property type="component" value="Chromosome"/>
</dbReference>
<dbReference type="OrthoDB" id="9775513at2"/>
<feature type="transmembrane region" description="Helical" evidence="2">
    <location>
        <begin position="32"/>
        <end position="55"/>
    </location>
</feature>
<sequence>MSQDLFRPEVIAARRTAWLGDIQLAQPIRIQVLAASAVCVALGVLAFLAFGTYTWRSTVQGTLVPGRGLSVVTSPVGGVVSQIMVEEGGRVEQGQAVAIVSAPRATVNDGDTTIALQRRLEDRQQALDDAWSAEQRRSAAQRDGLRRQLQSAQRESADIAGEIRNRREQIQVAEETLGRLRRLEDKQYVSILQIKLEQSNALRWKGELQSFQRQVTVNQRLIAQLQQSLDELPEHLQIVAAEHRNAVAALAQERVQLQSNGSLSVGAPVKGTVSVQQSKPGQSIAQGQPLLVVLPVDSPLEAELRVPSRSIGFVTPGDTVRLRFHAFPYQKFGHQMGAVTRVSRSAIPTTEGSAATDADAPVHYYRVTVQLQHQSVRAYGNDEPLLPGMEVDADIMGERRRLYEWLLEPLQSARSAGAGS</sequence>
<evidence type="ECO:0000256" key="1">
    <source>
        <dbReference type="SAM" id="Coils"/>
    </source>
</evidence>
<reference evidence="4 6" key="1">
    <citation type="submission" date="2020-07" db="EMBL/GenBank/DDBJ databases">
        <authorList>
            <person name="Teixeira M."/>
        </authorList>
    </citation>
    <scope>NUCLEOTIDE SEQUENCE</scope>
    <source>
        <strain evidence="5">3</strain>
        <strain evidence="4">Xanthomonas arboricola pv. juglandis CPBF 427</strain>
    </source>
</reference>
<keyword evidence="2" id="KW-0472">Membrane</keyword>
<accession>A0A8E4GF97</accession>
<keyword evidence="2" id="KW-0812">Transmembrane</keyword>
<dbReference type="Gene3D" id="2.40.30.170">
    <property type="match status" value="1"/>
</dbReference>
<dbReference type="InterPro" id="IPR050739">
    <property type="entry name" value="MFP"/>
</dbReference>
<organism evidence="4">
    <name type="scientific">Xanthomonas campestris pv. juglandis</name>
    <name type="common">Xanthomonas arboricola pv. juglandis</name>
    <dbReference type="NCBI Taxonomy" id="195709"/>
    <lineage>
        <taxon>Bacteria</taxon>
        <taxon>Pseudomonadati</taxon>
        <taxon>Pseudomonadota</taxon>
        <taxon>Gammaproteobacteria</taxon>
        <taxon>Lysobacterales</taxon>
        <taxon>Lysobacteraceae</taxon>
        <taxon>Xanthomonas</taxon>
    </lineage>
</organism>
<dbReference type="EMBL" id="LR861807">
    <property type="protein sequence ID" value="CAD1791440.1"/>
    <property type="molecule type" value="Genomic_DNA"/>
</dbReference>
<dbReference type="AlphaFoldDB" id="A0A8E4GF97"/>
<feature type="coiled-coil region" evidence="1">
    <location>
        <begin position="135"/>
        <end position="183"/>
    </location>
</feature>
<evidence type="ECO:0000313" key="4">
    <source>
        <dbReference type="EMBL" id="CAD0325833.1"/>
    </source>
</evidence>
<dbReference type="Gene3D" id="2.40.50.100">
    <property type="match status" value="1"/>
</dbReference>
<dbReference type="Pfam" id="PF26002">
    <property type="entry name" value="Beta-barrel_AprE"/>
    <property type="match status" value="1"/>
</dbReference>
<keyword evidence="2" id="KW-1133">Transmembrane helix</keyword>
<dbReference type="EMBL" id="LR824643">
    <property type="protein sequence ID" value="CAD0325833.1"/>
    <property type="molecule type" value="Genomic_DNA"/>
</dbReference>
<gene>
    <name evidence="5" type="ORF">XSP_001922</name>
    <name evidence="4" type="ORF">XSP_001938</name>
</gene>
<dbReference type="InterPro" id="IPR011053">
    <property type="entry name" value="Single_hybrid_motif"/>
</dbReference>
<dbReference type="PRINTS" id="PR01490">
    <property type="entry name" value="RTXTOXIND"/>
</dbReference>
<feature type="domain" description="AprE-like beta-barrel" evidence="3">
    <location>
        <begin position="301"/>
        <end position="396"/>
    </location>
</feature>
<dbReference type="SUPFAM" id="SSF51230">
    <property type="entry name" value="Single hybrid motif"/>
    <property type="match status" value="1"/>
</dbReference>
<keyword evidence="1" id="KW-0175">Coiled coil</keyword>
<evidence type="ECO:0000313" key="6">
    <source>
        <dbReference type="Proteomes" id="UP000514411"/>
    </source>
</evidence>
<dbReference type="PANTHER" id="PTHR30386:SF28">
    <property type="entry name" value="EXPORTED PROTEIN"/>
    <property type="match status" value="1"/>
</dbReference>
<dbReference type="InterPro" id="IPR058982">
    <property type="entry name" value="Beta-barrel_AprE"/>
</dbReference>
<dbReference type="RefSeq" id="WP_053054494.1">
    <property type="nucleotide sequence ID" value="NZ_LR861807.1"/>
</dbReference>
<evidence type="ECO:0000256" key="2">
    <source>
        <dbReference type="SAM" id="Phobius"/>
    </source>
</evidence>
<proteinExistence type="predicted"/>
<protein>
    <submittedName>
        <fullName evidence="4">HlyD family efflux transporter periplasmic adaptor subunit</fullName>
    </submittedName>
</protein>
<name>A0A8E4GF97_XANCJ</name>
<evidence type="ECO:0000313" key="5">
    <source>
        <dbReference type="EMBL" id="CAD1791440.1"/>
    </source>
</evidence>
<dbReference type="PANTHER" id="PTHR30386">
    <property type="entry name" value="MEMBRANE FUSION SUBUNIT OF EMRAB-TOLC MULTIDRUG EFFLUX PUMP"/>
    <property type="match status" value="1"/>
</dbReference>
<evidence type="ECO:0000259" key="3">
    <source>
        <dbReference type="Pfam" id="PF26002"/>
    </source>
</evidence>